<keyword evidence="1" id="KW-1133">Transmembrane helix</keyword>
<gene>
    <name evidence="2" type="ORF">ACFQGL_06510</name>
</gene>
<name>A0ABW1H211_9ACTN</name>
<reference evidence="3" key="1">
    <citation type="journal article" date="2019" name="Int. J. Syst. Evol. Microbiol.">
        <title>The Global Catalogue of Microorganisms (GCM) 10K type strain sequencing project: providing services to taxonomists for standard genome sequencing and annotation.</title>
        <authorList>
            <consortium name="The Broad Institute Genomics Platform"/>
            <consortium name="The Broad Institute Genome Sequencing Center for Infectious Disease"/>
            <person name="Wu L."/>
            <person name="Ma J."/>
        </authorList>
    </citation>
    <scope>NUCLEOTIDE SEQUENCE [LARGE SCALE GENOMIC DNA]</scope>
    <source>
        <strain evidence="3">CGMCC 4.7144</strain>
    </source>
</reference>
<comment type="caution">
    <text evidence="2">The sequence shown here is derived from an EMBL/GenBank/DDBJ whole genome shotgun (WGS) entry which is preliminary data.</text>
</comment>
<keyword evidence="1" id="KW-0472">Membrane</keyword>
<dbReference type="RefSeq" id="WP_377506858.1">
    <property type="nucleotide sequence ID" value="NZ_JBHSQS010000003.1"/>
</dbReference>
<feature type="transmembrane region" description="Helical" evidence="1">
    <location>
        <begin position="71"/>
        <end position="97"/>
    </location>
</feature>
<dbReference type="Proteomes" id="UP001596226">
    <property type="component" value="Unassembled WGS sequence"/>
</dbReference>
<evidence type="ECO:0000313" key="2">
    <source>
        <dbReference type="EMBL" id="MFC5922993.1"/>
    </source>
</evidence>
<proteinExistence type="predicted"/>
<evidence type="ECO:0000313" key="3">
    <source>
        <dbReference type="Proteomes" id="UP001596226"/>
    </source>
</evidence>
<evidence type="ECO:0000256" key="1">
    <source>
        <dbReference type="SAM" id="Phobius"/>
    </source>
</evidence>
<accession>A0ABW1H211</accession>
<feature type="transmembrane region" description="Helical" evidence="1">
    <location>
        <begin position="151"/>
        <end position="178"/>
    </location>
</feature>
<keyword evidence="1" id="KW-0812">Transmembrane</keyword>
<protein>
    <submittedName>
        <fullName evidence="2">Uncharacterized protein</fullName>
    </submittedName>
</protein>
<keyword evidence="3" id="KW-1185">Reference proteome</keyword>
<feature type="transmembrane region" description="Helical" evidence="1">
    <location>
        <begin position="117"/>
        <end position="139"/>
    </location>
</feature>
<organism evidence="2 3">
    <name type="scientific">Micromonospora vulcania</name>
    <dbReference type="NCBI Taxonomy" id="1441873"/>
    <lineage>
        <taxon>Bacteria</taxon>
        <taxon>Bacillati</taxon>
        <taxon>Actinomycetota</taxon>
        <taxon>Actinomycetes</taxon>
        <taxon>Micromonosporales</taxon>
        <taxon>Micromonosporaceae</taxon>
        <taxon>Micromonospora</taxon>
    </lineage>
</organism>
<sequence length="206" mass="21465">MKRAAFFVIAGPVCIVAYGLVRLWGKSDDVYGPGFDWQAAHLIGLAGMVFFVPAVLALARLLPPSRWRNGVVVLTLVGLAATMVQIGADIVEGLLAADRPEMSALSADFKDIPGVEIAFYDVVPQFFFLGLVVLAGMLAARRRLPWWSVPLLLIGIVLPVATLDLLPLSGLCMLVALAPALPALGPDGFGADAGAGTTSAGTGIAI</sequence>
<dbReference type="EMBL" id="JBHSQS010000003">
    <property type="protein sequence ID" value="MFC5922993.1"/>
    <property type="molecule type" value="Genomic_DNA"/>
</dbReference>
<feature type="transmembrane region" description="Helical" evidence="1">
    <location>
        <begin position="39"/>
        <end position="59"/>
    </location>
</feature>